<dbReference type="CDD" id="cd24032">
    <property type="entry name" value="ASKHA_NBD_TsaB"/>
    <property type="match status" value="1"/>
</dbReference>
<dbReference type="EMBL" id="JAFBCV010000022">
    <property type="protein sequence ID" value="MBM7841108.1"/>
    <property type="molecule type" value="Genomic_DNA"/>
</dbReference>
<reference evidence="2" key="1">
    <citation type="submission" date="2021-01" db="EMBL/GenBank/DDBJ databases">
        <title>Genomic Encyclopedia of Type Strains, Phase IV (KMG-IV): sequencing the most valuable type-strain genomes for metagenomic binning, comparative biology and taxonomic classification.</title>
        <authorList>
            <person name="Goeker M."/>
        </authorList>
    </citation>
    <scope>NUCLEOTIDE SEQUENCE</scope>
    <source>
        <strain evidence="2">DSM 21943</strain>
    </source>
</reference>
<dbReference type="NCBIfam" id="TIGR03725">
    <property type="entry name" value="T6A_YeaZ"/>
    <property type="match status" value="1"/>
</dbReference>
<feature type="domain" description="Gcp-like" evidence="1">
    <location>
        <begin position="34"/>
        <end position="227"/>
    </location>
</feature>
<dbReference type="InterPro" id="IPR022496">
    <property type="entry name" value="T6A_TsaB"/>
</dbReference>
<dbReference type="PANTHER" id="PTHR11735">
    <property type="entry name" value="TRNA N6-ADENOSINE THREONYLCARBAMOYLTRANSFERASE"/>
    <property type="match status" value="1"/>
</dbReference>
<gene>
    <name evidence="2" type="ORF">JOC54_004408</name>
</gene>
<keyword evidence="3" id="KW-1185">Reference proteome</keyword>
<protein>
    <submittedName>
        <fullName evidence="2">tRNA threonylcarbamoyladenosine biosynthesis protein TsaB</fullName>
    </submittedName>
</protein>
<sequence length="237" mass="26173">MKKGLALDTSSYRLGVAISVGEEVVAEHMTNLKVNHALRLMPAVEALLNEVQMTPNELDYIAVAKGPGSYTGVRMAATSAKTLAWTLNIPLISISTLTMMAQAGKYFNGLVVPIIDARRNTVFASVFKQAAVGKLTVINEEKHQSITELFSLLKETQEPVLFVGDDVTKFKQTIDEALGKRAFYVNSMLASARPGELSLLANNALPEEQVHQFVPEYLRLPEAEVNWQDAKEKRNKR</sequence>
<dbReference type="Gene3D" id="3.30.420.40">
    <property type="match status" value="2"/>
</dbReference>
<accession>A0ABS2T002</accession>
<dbReference type="SUPFAM" id="SSF53067">
    <property type="entry name" value="Actin-like ATPase domain"/>
    <property type="match status" value="2"/>
</dbReference>
<evidence type="ECO:0000313" key="2">
    <source>
        <dbReference type="EMBL" id="MBM7841108.1"/>
    </source>
</evidence>
<proteinExistence type="predicted"/>
<dbReference type="InterPro" id="IPR000905">
    <property type="entry name" value="Gcp-like_dom"/>
</dbReference>
<evidence type="ECO:0000313" key="3">
    <source>
        <dbReference type="Proteomes" id="UP001179280"/>
    </source>
</evidence>
<comment type="caution">
    <text evidence="2">The sequence shown here is derived from an EMBL/GenBank/DDBJ whole genome shotgun (WGS) entry which is preliminary data.</text>
</comment>
<organism evidence="2 3">
    <name type="scientific">Shouchella xiaoxiensis</name>
    <dbReference type="NCBI Taxonomy" id="766895"/>
    <lineage>
        <taxon>Bacteria</taxon>
        <taxon>Bacillati</taxon>
        <taxon>Bacillota</taxon>
        <taxon>Bacilli</taxon>
        <taxon>Bacillales</taxon>
        <taxon>Bacillaceae</taxon>
        <taxon>Shouchella</taxon>
    </lineage>
</organism>
<evidence type="ECO:0000259" key="1">
    <source>
        <dbReference type="Pfam" id="PF00814"/>
    </source>
</evidence>
<dbReference type="InterPro" id="IPR043129">
    <property type="entry name" value="ATPase_NBD"/>
</dbReference>
<dbReference type="PANTHER" id="PTHR11735:SF11">
    <property type="entry name" value="TRNA THREONYLCARBAMOYLADENOSINE BIOSYNTHESIS PROTEIN TSAB"/>
    <property type="match status" value="1"/>
</dbReference>
<dbReference type="Pfam" id="PF00814">
    <property type="entry name" value="TsaD"/>
    <property type="match status" value="1"/>
</dbReference>
<name>A0ABS2T002_9BACI</name>
<dbReference type="Proteomes" id="UP001179280">
    <property type="component" value="Unassembled WGS sequence"/>
</dbReference>
<dbReference type="RefSeq" id="WP_204469062.1">
    <property type="nucleotide sequence ID" value="NZ_JAFBCV010000022.1"/>
</dbReference>